<dbReference type="Proteomes" id="UP001558713">
    <property type="component" value="Unassembled WGS sequence"/>
</dbReference>
<sequence>MEEDIIHRIFASSPEDDDFLPKTVEDIFNDFTGRRSGFIRAFTTDAARFYSLCDPEIMNLCVYAHPNGTWEVNSPVEVLPPNLPQPVLGINFAIDGMQFHDWLSFVAVHSDCWLLSISSFFSANARLTRHDRNRLFDLINNLTTLSEVVTIHHAIQTLFQVMTRSAYYRR</sequence>
<evidence type="ECO:0000313" key="3">
    <source>
        <dbReference type="EMBL" id="KAL1197016.1"/>
    </source>
</evidence>
<comment type="caution">
    <text evidence="3">The sequence shown here is derived from an EMBL/GenBank/DDBJ whole genome shotgun (WGS) entry which is preliminary data.</text>
</comment>
<dbReference type="GO" id="GO:0006355">
    <property type="term" value="P:regulation of DNA-templated transcription"/>
    <property type="evidence" value="ECO:0007669"/>
    <property type="project" value="UniProtKB-UniRule"/>
</dbReference>
<keyword evidence="1" id="KW-0805">Transcription regulation</keyword>
<keyword evidence="1" id="KW-0156">Chromatin regulator</keyword>
<keyword evidence="1" id="KW-0539">Nucleus</keyword>
<evidence type="ECO:0000313" key="4">
    <source>
        <dbReference type="Proteomes" id="UP001558713"/>
    </source>
</evidence>
<dbReference type="InterPro" id="IPR021998">
    <property type="entry name" value="Alfin_N"/>
</dbReference>
<keyword evidence="1" id="KW-0804">Transcription</keyword>
<protein>
    <recommendedName>
        <fullName evidence="1">PHD finger protein ALFIN-LIKE</fullName>
    </recommendedName>
</protein>
<dbReference type="Pfam" id="PF12165">
    <property type="entry name" value="Alfin"/>
    <property type="match status" value="1"/>
</dbReference>
<name>A0ABD0ZSV1_CARAN</name>
<dbReference type="GO" id="GO:0042393">
    <property type="term" value="F:histone binding"/>
    <property type="evidence" value="ECO:0007669"/>
    <property type="project" value="UniProtKB-UniRule"/>
</dbReference>
<comment type="function">
    <text evidence="1">Histone-binding component that specifically recognizes H3 tails trimethylated on 'Lys-4' (H3K4me3), which mark transcription start sites of virtually all active genes.</text>
</comment>
<reference evidence="3 4" key="1">
    <citation type="submission" date="2024-04" db="EMBL/GenBank/DDBJ databases">
        <title>Genome assembly C_amara_ONT_v2.</title>
        <authorList>
            <person name="Yant L."/>
            <person name="Moore C."/>
            <person name="Slenker M."/>
        </authorList>
    </citation>
    <scope>NUCLEOTIDE SEQUENCE [LARGE SCALE GENOMIC DNA]</scope>
    <source>
        <tissue evidence="3">Leaf</tissue>
    </source>
</reference>
<keyword evidence="1" id="KW-0479">Metal-binding</keyword>
<dbReference type="GO" id="GO:0006325">
    <property type="term" value="P:chromatin organization"/>
    <property type="evidence" value="ECO:0007669"/>
    <property type="project" value="UniProtKB-UniRule"/>
</dbReference>
<keyword evidence="4" id="KW-1185">Reference proteome</keyword>
<dbReference type="EMBL" id="JBANAX010000696">
    <property type="protein sequence ID" value="KAL1197016.1"/>
    <property type="molecule type" value="Genomic_DNA"/>
</dbReference>
<gene>
    <name evidence="3" type="ORF">V5N11_024811</name>
</gene>
<evidence type="ECO:0000256" key="1">
    <source>
        <dbReference type="RuleBase" id="RU369089"/>
    </source>
</evidence>
<dbReference type="GO" id="GO:0008270">
    <property type="term" value="F:zinc ion binding"/>
    <property type="evidence" value="ECO:0007669"/>
    <property type="project" value="UniProtKB-KW"/>
</dbReference>
<accession>A0ABD0ZSV1</accession>
<proteinExistence type="inferred from homology"/>
<keyword evidence="1" id="KW-0862">Zinc</keyword>
<keyword evidence="1" id="KW-0863">Zinc-finger</keyword>
<comment type="domain">
    <text evidence="1">The PHD-type zinc finger mediates the binding to H3K4me3.</text>
</comment>
<dbReference type="PANTHER" id="PTHR12321">
    <property type="entry name" value="CPG BINDING PROTEIN"/>
    <property type="match status" value="1"/>
</dbReference>
<organism evidence="3 4">
    <name type="scientific">Cardamine amara subsp. amara</name>
    <dbReference type="NCBI Taxonomy" id="228776"/>
    <lineage>
        <taxon>Eukaryota</taxon>
        <taxon>Viridiplantae</taxon>
        <taxon>Streptophyta</taxon>
        <taxon>Embryophyta</taxon>
        <taxon>Tracheophyta</taxon>
        <taxon>Spermatophyta</taxon>
        <taxon>Magnoliopsida</taxon>
        <taxon>eudicotyledons</taxon>
        <taxon>Gunneridae</taxon>
        <taxon>Pentapetalae</taxon>
        <taxon>rosids</taxon>
        <taxon>malvids</taxon>
        <taxon>Brassicales</taxon>
        <taxon>Brassicaceae</taxon>
        <taxon>Cardamineae</taxon>
        <taxon>Cardamine</taxon>
    </lineage>
</organism>
<dbReference type="InterPro" id="IPR045104">
    <property type="entry name" value="Alfin"/>
</dbReference>
<comment type="subunit">
    <text evidence="1">Interacts with H3K4me3 and to a lesser extent with H3K4me2.</text>
</comment>
<dbReference type="AlphaFoldDB" id="A0ABD0ZSV1"/>
<dbReference type="GO" id="GO:0005634">
    <property type="term" value="C:nucleus"/>
    <property type="evidence" value="ECO:0007669"/>
    <property type="project" value="UniProtKB-SubCell"/>
</dbReference>
<evidence type="ECO:0000259" key="2">
    <source>
        <dbReference type="Pfam" id="PF12165"/>
    </source>
</evidence>
<feature type="domain" description="Alfin N-terminal" evidence="2">
    <location>
        <begin position="23"/>
        <end position="150"/>
    </location>
</feature>
<comment type="similarity">
    <text evidence="1">Belongs to the Alfin family.</text>
</comment>
<dbReference type="PANTHER" id="PTHR12321:SF119">
    <property type="entry name" value="PHD FINGER PROTEIN ALFIN-LIKE 1"/>
    <property type="match status" value="1"/>
</dbReference>
<comment type="subcellular location">
    <subcellularLocation>
        <location evidence="1">Nucleus</location>
    </subcellularLocation>
</comment>